<dbReference type="STRING" id="679201.HMPREF9334_00303"/>
<dbReference type="Proteomes" id="UP000004129">
    <property type="component" value="Unassembled WGS sequence"/>
</dbReference>
<accession>G5GM22</accession>
<reference evidence="1 2" key="1">
    <citation type="submission" date="2011-08" db="EMBL/GenBank/DDBJ databases">
        <title>The Genome Sequence of Selenomonas infelix ATCC 43532.</title>
        <authorList>
            <consortium name="The Broad Institute Genome Sequencing Platform"/>
            <person name="Earl A."/>
            <person name="Ward D."/>
            <person name="Feldgarden M."/>
            <person name="Gevers D."/>
            <person name="Izard J."/>
            <person name="Blanton J.M."/>
            <person name="Baranova O.V."/>
            <person name="Dewhirst F.E."/>
            <person name="Young S.K."/>
            <person name="Zeng Q."/>
            <person name="Gargeya S."/>
            <person name="Fitzgerald M."/>
            <person name="Haas B."/>
            <person name="Abouelleil A."/>
            <person name="Alvarado L."/>
            <person name="Arachchi H.M."/>
            <person name="Berlin A."/>
            <person name="Brown A."/>
            <person name="Chapman S.B."/>
            <person name="Chen Z."/>
            <person name="Dunbar C."/>
            <person name="Freedman E."/>
            <person name="Gearin G."/>
            <person name="Gellesch M."/>
            <person name="Goldberg J."/>
            <person name="Griggs A."/>
            <person name="Gujja S."/>
            <person name="Heiman D."/>
            <person name="Howarth C."/>
            <person name="Larson L."/>
            <person name="Lui A."/>
            <person name="MacDonald P.J.P."/>
            <person name="Montmayeur A."/>
            <person name="Murphy C."/>
            <person name="Neiman D."/>
            <person name="Pearson M."/>
            <person name="Priest M."/>
            <person name="Roberts A."/>
            <person name="Saif S."/>
            <person name="Shea T."/>
            <person name="Shenoy N."/>
            <person name="Sisk P."/>
            <person name="Stolte C."/>
            <person name="Sykes S."/>
            <person name="Wortman J."/>
            <person name="Nusbaum C."/>
            <person name="Birren B."/>
        </authorList>
    </citation>
    <scope>NUCLEOTIDE SEQUENCE [LARGE SCALE GENOMIC DNA]</scope>
    <source>
        <strain evidence="1 2">ATCC 43532</strain>
    </source>
</reference>
<dbReference type="HOGENOM" id="CLU_2901724_0_0_9"/>
<gene>
    <name evidence="1" type="ORF">HMPREF9334_00303</name>
</gene>
<organism evidence="1 2">
    <name type="scientific">Selenomonas infelix ATCC 43532</name>
    <dbReference type="NCBI Taxonomy" id="679201"/>
    <lineage>
        <taxon>Bacteria</taxon>
        <taxon>Bacillati</taxon>
        <taxon>Bacillota</taxon>
        <taxon>Negativicutes</taxon>
        <taxon>Selenomonadales</taxon>
        <taxon>Selenomonadaceae</taxon>
        <taxon>Selenomonas</taxon>
    </lineage>
</organism>
<comment type="caution">
    <text evidence="1">The sequence shown here is derived from an EMBL/GenBank/DDBJ whole genome shotgun (WGS) entry which is preliminary data.</text>
</comment>
<keyword evidence="2" id="KW-1185">Reference proteome</keyword>
<dbReference type="AlphaFoldDB" id="G5GM22"/>
<dbReference type="RefSeq" id="WP_006691754.1">
    <property type="nucleotide sequence ID" value="NZ_JH376797.1"/>
</dbReference>
<proteinExistence type="predicted"/>
<dbReference type="PATRIC" id="fig|679201.3.peg.309"/>
<protein>
    <submittedName>
        <fullName evidence="1">Uncharacterized protein</fullName>
    </submittedName>
</protein>
<sequence length="62" mass="7235">MRSEWKISSMYLGGKKVYQVYRIKDMRVVDHSGNREYAGGLLHDEREAMAHAEKLNKEAHDV</sequence>
<evidence type="ECO:0000313" key="1">
    <source>
        <dbReference type="EMBL" id="EHG22267.1"/>
    </source>
</evidence>
<dbReference type="EMBL" id="ACZM01000003">
    <property type="protein sequence ID" value="EHG22267.1"/>
    <property type="molecule type" value="Genomic_DNA"/>
</dbReference>
<dbReference type="OrthoDB" id="3035189at2"/>
<name>G5GM22_9FIRM</name>
<evidence type="ECO:0000313" key="2">
    <source>
        <dbReference type="Proteomes" id="UP000004129"/>
    </source>
</evidence>